<dbReference type="Gene3D" id="3.10.120.10">
    <property type="entry name" value="Cytochrome b5-like heme/steroid binding domain"/>
    <property type="match status" value="1"/>
</dbReference>
<sequence length="177" mass="20323">MGWLTLRRPALPIHSEKNAAYSEHTEDITDRTHSPPTQLQTRTFLGREYPSQDRSTADSDLPYIDPAILSLVEKHWTSASPADESQNTDKRPPSPPAWIVINNVIYDCTDFQHQHPGGSVVIRSFVGHDCSWQFWRFHGEDQMKRFGRALRIGRTSGVKNRFMETPRYVGLSSLDDW</sequence>
<feature type="region of interest" description="Disordered" evidence="5">
    <location>
        <begin position="17"/>
        <end position="38"/>
    </location>
</feature>
<dbReference type="OrthoDB" id="260519at2759"/>
<evidence type="ECO:0000256" key="5">
    <source>
        <dbReference type="SAM" id="MobiDB-lite"/>
    </source>
</evidence>
<dbReference type="GO" id="GO:0016020">
    <property type="term" value="C:membrane"/>
    <property type="evidence" value="ECO:0007669"/>
    <property type="project" value="TreeGrafter"/>
</dbReference>
<evidence type="ECO:0000256" key="2">
    <source>
        <dbReference type="ARBA" id="ARBA00022723"/>
    </source>
</evidence>
<dbReference type="PANTHER" id="PTHR19359">
    <property type="entry name" value="CYTOCHROME B5"/>
    <property type="match status" value="1"/>
</dbReference>
<keyword evidence="1" id="KW-0349">Heme</keyword>
<accession>A0A1L9TPR5</accession>
<name>A0A1L9TPR5_9EURO</name>
<dbReference type="SUPFAM" id="SSF55856">
    <property type="entry name" value="Cytochrome b5-like heme/steroid binding domain"/>
    <property type="match status" value="1"/>
</dbReference>
<protein>
    <recommendedName>
        <fullName evidence="6">Cytochrome b5 heme-binding domain-containing protein</fullName>
    </recommendedName>
</protein>
<dbReference type="VEuPathDB" id="FungiDB:ASPSYDRAFT_146329"/>
<evidence type="ECO:0000259" key="6">
    <source>
        <dbReference type="PROSITE" id="PS50255"/>
    </source>
</evidence>
<dbReference type="InterPro" id="IPR050668">
    <property type="entry name" value="Cytochrome_b5"/>
</dbReference>
<evidence type="ECO:0000256" key="1">
    <source>
        <dbReference type="ARBA" id="ARBA00022617"/>
    </source>
</evidence>
<dbReference type="Pfam" id="PF00173">
    <property type="entry name" value="Cyt-b5"/>
    <property type="match status" value="1"/>
</dbReference>
<feature type="compositionally biased region" description="Basic and acidic residues" evidence="5">
    <location>
        <begin position="23"/>
        <end position="33"/>
    </location>
</feature>
<keyword evidence="3" id="KW-0408">Iron</keyword>
<feature type="domain" description="Cytochrome b5 heme-binding" evidence="6">
    <location>
        <begin position="73"/>
        <end position="156"/>
    </location>
</feature>
<dbReference type="Proteomes" id="UP000184356">
    <property type="component" value="Unassembled WGS sequence"/>
</dbReference>
<dbReference type="STRING" id="1036612.A0A1L9TPR5"/>
<dbReference type="InterPro" id="IPR036400">
    <property type="entry name" value="Cyt_B5-like_heme/steroid_sf"/>
</dbReference>
<dbReference type="InterPro" id="IPR001199">
    <property type="entry name" value="Cyt_B5-like_heme/steroid-bd"/>
</dbReference>
<dbReference type="GO" id="GO:0046872">
    <property type="term" value="F:metal ion binding"/>
    <property type="evidence" value="ECO:0007669"/>
    <property type="project" value="UniProtKB-KW"/>
</dbReference>
<evidence type="ECO:0000256" key="3">
    <source>
        <dbReference type="ARBA" id="ARBA00023004"/>
    </source>
</evidence>
<dbReference type="RefSeq" id="XP_040705174.1">
    <property type="nucleotide sequence ID" value="XM_040841612.1"/>
</dbReference>
<dbReference type="GeneID" id="63757685"/>
<evidence type="ECO:0000313" key="7">
    <source>
        <dbReference type="EMBL" id="OJJ61368.1"/>
    </source>
</evidence>
<dbReference type="EMBL" id="KV878584">
    <property type="protein sequence ID" value="OJJ61368.1"/>
    <property type="molecule type" value="Genomic_DNA"/>
</dbReference>
<dbReference type="SMART" id="SM01117">
    <property type="entry name" value="Cyt-b5"/>
    <property type="match status" value="1"/>
</dbReference>
<gene>
    <name evidence="7" type="ORF">ASPSYDRAFT_146329</name>
</gene>
<dbReference type="PROSITE" id="PS50255">
    <property type="entry name" value="CYTOCHROME_B5_2"/>
    <property type="match status" value="1"/>
</dbReference>
<reference evidence="8" key="1">
    <citation type="journal article" date="2017" name="Genome Biol.">
        <title>Comparative genomics reveals high biological diversity and specific adaptations in the industrially and medically important fungal genus Aspergillus.</title>
        <authorList>
            <person name="de Vries R.P."/>
            <person name="Riley R."/>
            <person name="Wiebenga A."/>
            <person name="Aguilar-Osorio G."/>
            <person name="Amillis S."/>
            <person name="Uchima C.A."/>
            <person name="Anderluh G."/>
            <person name="Asadollahi M."/>
            <person name="Askin M."/>
            <person name="Barry K."/>
            <person name="Battaglia E."/>
            <person name="Bayram O."/>
            <person name="Benocci T."/>
            <person name="Braus-Stromeyer S.A."/>
            <person name="Caldana C."/>
            <person name="Canovas D."/>
            <person name="Cerqueira G.C."/>
            <person name="Chen F."/>
            <person name="Chen W."/>
            <person name="Choi C."/>
            <person name="Clum A."/>
            <person name="Dos Santos R.A."/>
            <person name="Damasio A.R."/>
            <person name="Diallinas G."/>
            <person name="Emri T."/>
            <person name="Fekete E."/>
            <person name="Flipphi M."/>
            <person name="Freyberg S."/>
            <person name="Gallo A."/>
            <person name="Gournas C."/>
            <person name="Habgood R."/>
            <person name="Hainaut M."/>
            <person name="Harispe M.L."/>
            <person name="Henrissat B."/>
            <person name="Hilden K.S."/>
            <person name="Hope R."/>
            <person name="Hossain A."/>
            <person name="Karabika E."/>
            <person name="Karaffa L."/>
            <person name="Karanyi Z."/>
            <person name="Krasevec N."/>
            <person name="Kuo A."/>
            <person name="Kusch H."/>
            <person name="LaButti K."/>
            <person name="Lagendijk E.L."/>
            <person name="Lapidus A."/>
            <person name="Levasseur A."/>
            <person name="Lindquist E."/>
            <person name="Lipzen A."/>
            <person name="Logrieco A.F."/>
            <person name="MacCabe A."/>
            <person name="Maekelae M.R."/>
            <person name="Malavazi I."/>
            <person name="Melin P."/>
            <person name="Meyer V."/>
            <person name="Mielnichuk N."/>
            <person name="Miskei M."/>
            <person name="Molnar A.P."/>
            <person name="Mule G."/>
            <person name="Ngan C.Y."/>
            <person name="Orejas M."/>
            <person name="Orosz E."/>
            <person name="Ouedraogo J.P."/>
            <person name="Overkamp K.M."/>
            <person name="Park H.-S."/>
            <person name="Perrone G."/>
            <person name="Piumi F."/>
            <person name="Punt P.J."/>
            <person name="Ram A.F."/>
            <person name="Ramon A."/>
            <person name="Rauscher S."/>
            <person name="Record E."/>
            <person name="Riano-Pachon D.M."/>
            <person name="Robert V."/>
            <person name="Roehrig J."/>
            <person name="Ruller R."/>
            <person name="Salamov A."/>
            <person name="Salih N.S."/>
            <person name="Samson R.A."/>
            <person name="Sandor E."/>
            <person name="Sanguinetti M."/>
            <person name="Schuetze T."/>
            <person name="Sepcic K."/>
            <person name="Shelest E."/>
            <person name="Sherlock G."/>
            <person name="Sophianopoulou V."/>
            <person name="Squina F.M."/>
            <person name="Sun H."/>
            <person name="Susca A."/>
            <person name="Todd R.B."/>
            <person name="Tsang A."/>
            <person name="Unkles S.E."/>
            <person name="van de Wiele N."/>
            <person name="van Rossen-Uffink D."/>
            <person name="Oliveira J.V."/>
            <person name="Vesth T.C."/>
            <person name="Visser J."/>
            <person name="Yu J.-H."/>
            <person name="Zhou M."/>
            <person name="Andersen M.R."/>
            <person name="Archer D.B."/>
            <person name="Baker S.E."/>
            <person name="Benoit I."/>
            <person name="Brakhage A.A."/>
            <person name="Braus G.H."/>
            <person name="Fischer R."/>
            <person name="Frisvad J.C."/>
            <person name="Goldman G.H."/>
            <person name="Houbraken J."/>
            <person name="Oakley B."/>
            <person name="Pocsi I."/>
            <person name="Scazzocchio C."/>
            <person name="Seiboth B."/>
            <person name="vanKuyk P.A."/>
            <person name="Wortman J."/>
            <person name="Dyer P.S."/>
            <person name="Grigoriev I.V."/>
        </authorList>
    </citation>
    <scope>NUCLEOTIDE SEQUENCE [LARGE SCALE GENOMIC DNA]</scope>
    <source>
        <strain evidence="8">CBS 593.65</strain>
    </source>
</reference>
<evidence type="ECO:0000256" key="4">
    <source>
        <dbReference type="ARBA" id="ARBA00038168"/>
    </source>
</evidence>
<comment type="similarity">
    <text evidence="4">Belongs to the cytochrome b5 family.</text>
</comment>
<proteinExistence type="inferred from homology"/>
<keyword evidence="8" id="KW-1185">Reference proteome</keyword>
<dbReference type="AlphaFoldDB" id="A0A1L9TPR5"/>
<dbReference type="GO" id="GO:0020037">
    <property type="term" value="F:heme binding"/>
    <property type="evidence" value="ECO:0007669"/>
    <property type="project" value="TreeGrafter"/>
</dbReference>
<evidence type="ECO:0000313" key="8">
    <source>
        <dbReference type="Proteomes" id="UP000184356"/>
    </source>
</evidence>
<dbReference type="PANTHER" id="PTHR19359:SF95">
    <property type="entry name" value="CYTOCHROME B5 TYPE B"/>
    <property type="match status" value="1"/>
</dbReference>
<keyword evidence="2" id="KW-0479">Metal-binding</keyword>
<organism evidence="7 8">
    <name type="scientific">Aspergillus sydowii CBS 593.65</name>
    <dbReference type="NCBI Taxonomy" id="1036612"/>
    <lineage>
        <taxon>Eukaryota</taxon>
        <taxon>Fungi</taxon>
        <taxon>Dikarya</taxon>
        <taxon>Ascomycota</taxon>
        <taxon>Pezizomycotina</taxon>
        <taxon>Eurotiomycetes</taxon>
        <taxon>Eurotiomycetidae</taxon>
        <taxon>Eurotiales</taxon>
        <taxon>Aspergillaceae</taxon>
        <taxon>Aspergillus</taxon>
        <taxon>Aspergillus subgen. Nidulantes</taxon>
    </lineage>
</organism>